<dbReference type="AlphaFoldDB" id="A0A6C0M0A4"/>
<dbReference type="InterPro" id="IPR002654">
    <property type="entry name" value="Glyco_trans_25"/>
</dbReference>
<keyword evidence="1" id="KW-1133">Transmembrane helix</keyword>
<name>A0A6C0M0A4_9ZZZZ</name>
<feature type="domain" description="Glycosyl transferase family 25" evidence="2">
    <location>
        <begin position="1"/>
        <end position="182"/>
    </location>
</feature>
<evidence type="ECO:0000313" key="3">
    <source>
        <dbReference type="EMBL" id="QHU35728.1"/>
    </source>
</evidence>
<feature type="transmembrane region" description="Helical" evidence="1">
    <location>
        <begin position="280"/>
        <end position="297"/>
    </location>
</feature>
<sequence>MEKDVKRMSQIGTLFKKDNISFERTEAVNGKTLSQDDKNAFVSKVCHSICTDSMIGCALSHYNIWKRVVKEGLKSVLVFEDDVYFMDNYEEIFNKAITELPENWDIFYLGCIGMCDKNKDYKNPFMYTMDIFKNRDVNKLKSENIFIPEFPLATHAYAISLEGCKKLLKKIEKVSYHIDFLMARQHKHMNVFACHPNIAYQLSDDSSISASGFPNLINKWLSKYKDEKNFKYDYFMIVPLIKYVNNWTIVFFILGILSAQYKYVLYGILLLLLLEFDVSNTYYCVSVYVFLIPFFYLSQRKNIYNN</sequence>
<proteinExistence type="predicted"/>
<dbReference type="CDD" id="cd06532">
    <property type="entry name" value="Glyco_transf_25"/>
    <property type="match status" value="1"/>
</dbReference>
<keyword evidence="1" id="KW-0472">Membrane</keyword>
<organism evidence="3">
    <name type="scientific">viral metagenome</name>
    <dbReference type="NCBI Taxonomy" id="1070528"/>
    <lineage>
        <taxon>unclassified sequences</taxon>
        <taxon>metagenomes</taxon>
        <taxon>organismal metagenomes</taxon>
    </lineage>
</organism>
<keyword evidence="1" id="KW-0812">Transmembrane</keyword>
<dbReference type="Pfam" id="PF01755">
    <property type="entry name" value="Glyco_transf_25"/>
    <property type="match status" value="1"/>
</dbReference>
<reference evidence="3" key="1">
    <citation type="journal article" date="2020" name="Nature">
        <title>Giant virus diversity and host interactions through global metagenomics.</title>
        <authorList>
            <person name="Schulz F."/>
            <person name="Roux S."/>
            <person name="Paez-Espino D."/>
            <person name="Jungbluth S."/>
            <person name="Walsh D.A."/>
            <person name="Denef V.J."/>
            <person name="McMahon K.D."/>
            <person name="Konstantinidis K.T."/>
            <person name="Eloe-Fadrosh E.A."/>
            <person name="Kyrpides N.C."/>
            <person name="Woyke T."/>
        </authorList>
    </citation>
    <scope>NUCLEOTIDE SEQUENCE</scope>
    <source>
        <strain evidence="3">GVMAG-S-1035085-51</strain>
    </source>
</reference>
<protein>
    <recommendedName>
        <fullName evidence="2">Glycosyl transferase family 25 domain-containing protein</fullName>
    </recommendedName>
</protein>
<accession>A0A6C0M0A4</accession>
<evidence type="ECO:0000256" key="1">
    <source>
        <dbReference type="SAM" id="Phobius"/>
    </source>
</evidence>
<dbReference type="EMBL" id="MN740611">
    <property type="protein sequence ID" value="QHU35728.1"/>
    <property type="molecule type" value="Genomic_DNA"/>
</dbReference>
<evidence type="ECO:0000259" key="2">
    <source>
        <dbReference type="Pfam" id="PF01755"/>
    </source>
</evidence>